<keyword evidence="2 3" id="KW-0802">TPR repeat</keyword>
<gene>
    <name evidence="4" type="ORF">E7102_08780</name>
</gene>
<feature type="repeat" description="TPR" evidence="3">
    <location>
        <begin position="272"/>
        <end position="305"/>
    </location>
</feature>
<dbReference type="Pfam" id="PF13414">
    <property type="entry name" value="TPR_11"/>
    <property type="match status" value="2"/>
</dbReference>
<feature type="repeat" description="TPR" evidence="3">
    <location>
        <begin position="238"/>
        <end position="271"/>
    </location>
</feature>
<evidence type="ECO:0000313" key="5">
    <source>
        <dbReference type="Proteomes" id="UP000763088"/>
    </source>
</evidence>
<dbReference type="Pfam" id="PF13174">
    <property type="entry name" value="TPR_6"/>
    <property type="match status" value="1"/>
</dbReference>
<dbReference type="PROSITE" id="PS50293">
    <property type="entry name" value="TPR_REGION"/>
    <property type="match status" value="2"/>
</dbReference>
<sequence>MCRLRLFRVFLVIALIQLSPITPNLSPVYAQFNTDRLVMIGRSALYYEDYVLSIQYFNQAISMKPWLYEPWFFRGVAKFYLDDFRGAESDCSEAIERNPYVINAYELRGLCRINQKKYREAISDYDRALRYNPDNQGLWHNRILCLIQEKNYDLALAQIDTMSARWSKYARAYAMQAEVYLLKKDTTKAVKSLDKSLELDPYDGGIWAERAVISLARQKWKEGEEFLTKSIHLLPKHSGNYINRALARFNQNNLRGAMADYDTALDLDPNNFLGHYNRGLLRAQVGDDNRGIEDFDFVLKLEPNNIMALFNRALLLEQTGNLRAAIRDYSKVIEEYPNFWFGLQHRASCYRRLGNTKQAELDEFRILKAQMDKHYGKQPRLSKKQMRKRSDIDPDKYNQLVVADEQEVEHEYKSDYRGRVQNRKTDVALLPMYALTFIQPQNSVKVDTPFENSVDAFNQTSGSRTIYLSCDQATVGERRMKRTFEYIDSLSTIIDQAKTTAKVAPLLLLRAVAYASIQNFDNAIDDLSICLQIDSTSSLAYWQRAVCQAKINEFNASEGTNIDLKSANVLGDLSDAIALTPQNSYLYYNRGNLYALRGDYQRAIADYSQALILNQDLAEAWYNRGLSKIFAKHVEEGIEDLSKAGELGLYQAYSVIKKYREK</sequence>
<evidence type="ECO:0000256" key="2">
    <source>
        <dbReference type="ARBA" id="ARBA00022803"/>
    </source>
</evidence>
<dbReference type="InterPro" id="IPR011990">
    <property type="entry name" value="TPR-like_helical_dom_sf"/>
</dbReference>
<dbReference type="PANTHER" id="PTHR44858">
    <property type="entry name" value="TETRATRICOPEPTIDE REPEAT PROTEIN 6"/>
    <property type="match status" value="1"/>
</dbReference>
<dbReference type="Proteomes" id="UP000763088">
    <property type="component" value="Unassembled WGS sequence"/>
</dbReference>
<dbReference type="InterPro" id="IPR019734">
    <property type="entry name" value="TPR_rpt"/>
</dbReference>
<dbReference type="Pfam" id="PF14559">
    <property type="entry name" value="TPR_19"/>
    <property type="match status" value="1"/>
</dbReference>
<feature type="repeat" description="TPR" evidence="3">
    <location>
        <begin position="584"/>
        <end position="617"/>
    </location>
</feature>
<evidence type="ECO:0000256" key="3">
    <source>
        <dbReference type="PROSITE-ProRule" id="PRU00339"/>
    </source>
</evidence>
<dbReference type="Gene3D" id="1.25.40.10">
    <property type="entry name" value="Tetratricopeptide repeat domain"/>
    <property type="match status" value="4"/>
</dbReference>
<dbReference type="PANTHER" id="PTHR44858:SF1">
    <property type="entry name" value="UDP-N-ACETYLGLUCOSAMINE--PEPTIDE N-ACETYLGLUCOSAMINYLTRANSFERASE SPINDLY-RELATED"/>
    <property type="match status" value="1"/>
</dbReference>
<dbReference type="AlphaFoldDB" id="A0A928BSH4"/>
<dbReference type="GO" id="GO:0009279">
    <property type="term" value="C:cell outer membrane"/>
    <property type="evidence" value="ECO:0007669"/>
    <property type="project" value="TreeGrafter"/>
</dbReference>
<evidence type="ECO:0000313" key="4">
    <source>
        <dbReference type="EMBL" id="MBE6266550.1"/>
    </source>
</evidence>
<proteinExistence type="predicted"/>
<protein>
    <submittedName>
        <fullName evidence="4">Tetratricopeptide repeat protein</fullName>
    </submittedName>
</protein>
<accession>A0A928BSH4</accession>
<dbReference type="EMBL" id="SUYD01000010">
    <property type="protein sequence ID" value="MBE6266550.1"/>
    <property type="molecule type" value="Genomic_DNA"/>
</dbReference>
<feature type="repeat" description="TPR" evidence="3">
    <location>
        <begin position="170"/>
        <end position="203"/>
    </location>
</feature>
<dbReference type="GO" id="GO:0046813">
    <property type="term" value="P:receptor-mediated virion attachment to host cell"/>
    <property type="evidence" value="ECO:0007669"/>
    <property type="project" value="TreeGrafter"/>
</dbReference>
<name>A0A928BSH4_XYLRU</name>
<dbReference type="SMART" id="SM00028">
    <property type="entry name" value="TPR"/>
    <property type="match status" value="11"/>
</dbReference>
<comment type="caution">
    <text evidence="4">The sequence shown here is derived from an EMBL/GenBank/DDBJ whole genome shotgun (WGS) entry which is preliminary data.</text>
</comment>
<dbReference type="InterPro" id="IPR050498">
    <property type="entry name" value="Ycf3"/>
</dbReference>
<feature type="repeat" description="TPR" evidence="3">
    <location>
        <begin position="306"/>
        <end position="339"/>
    </location>
</feature>
<evidence type="ECO:0000256" key="1">
    <source>
        <dbReference type="ARBA" id="ARBA00022737"/>
    </source>
</evidence>
<dbReference type="SUPFAM" id="SSF48452">
    <property type="entry name" value="TPR-like"/>
    <property type="match status" value="3"/>
</dbReference>
<keyword evidence="1" id="KW-0677">Repeat</keyword>
<reference evidence="4" key="1">
    <citation type="submission" date="2019-04" db="EMBL/GenBank/DDBJ databases">
        <title>Evolution of Biomass-Degrading Anaerobic Consortia Revealed by Metagenomics.</title>
        <authorList>
            <person name="Peng X."/>
        </authorList>
    </citation>
    <scope>NUCLEOTIDE SEQUENCE</scope>
    <source>
        <strain evidence="4">SIG141</strain>
    </source>
</reference>
<dbReference type="PROSITE" id="PS50005">
    <property type="entry name" value="TPR"/>
    <property type="match status" value="6"/>
</dbReference>
<feature type="repeat" description="TPR" evidence="3">
    <location>
        <begin position="102"/>
        <end position="135"/>
    </location>
</feature>
<organism evidence="4 5">
    <name type="scientific">Xylanibacter ruminicola</name>
    <name type="common">Prevotella ruminicola</name>
    <dbReference type="NCBI Taxonomy" id="839"/>
    <lineage>
        <taxon>Bacteria</taxon>
        <taxon>Pseudomonadati</taxon>
        <taxon>Bacteroidota</taxon>
        <taxon>Bacteroidia</taxon>
        <taxon>Bacteroidales</taxon>
        <taxon>Prevotellaceae</taxon>
        <taxon>Xylanibacter</taxon>
    </lineage>
</organism>